<accession>A0A8H5FYB4</accession>
<evidence type="ECO:0000256" key="7">
    <source>
        <dbReference type="SAM" id="MobiDB-lite"/>
    </source>
</evidence>
<keyword evidence="10" id="KW-1185">Reference proteome</keyword>
<dbReference type="PANTHER" id="PTHR12395">
    <property type="entry name" value="DOM-3 RELATED"/>
    <property type="match status" value="1"/>
</dbReference>
<evidence type="ECO:0000256" key="2">
    <source>
        <dbReference type="ARBA" id="ARBA00006562"/>
    </source>
</evidence>
<dbReference type="GO" id="GO:0000166">
    <property type="term" value="F:nucleotide binding"/>
    <property type="evidence" value="ECO:0007669"/>
    <property type="project" value="UniProtKB-KW"/>
</dbReference>
<evidence type="ECO:0000259" key="8">
    <source>
        <dbReference type="Pfam" id="PF08652"/>
    </source>
</evidence>
<dbReference type="GO" id="GO:0000956">
    <property type="term" value="P:nuclear-transcribed mRNA catabolic process"/>
    <property type="evidence" value="ECO:0007669"/>
    <property type="project" value="TreeGrafter"/>
</dbReference>
<dbReference type="GO" id="GO:0005634">
    <property type="term" value="C:nucleus"/>
    <property type="evidence" value="ECO:0007669"/>
    <property type="project" value="UniProtKB-SubCell"/>
</dbReference>
<dbReference type="InterPro" id="IPR013961">
    <property type="entry name" value="RAI1"/>
</dbReference>
<comment type="subcellular location">
    <subcellularLocation>
        <location evidence="6">Nucleus</location>
    </subcellularLocation>
</comment>
<comment type="cofactor">
    <cofactor evidence="1 6">
        <name>a divalent metal cation</name>
        <dbReference type="ChEBI" id="CHEBI:60240"/>
    </cofactor>
</comment>
<dbReference type="GO" id="GO:0005829">
    <property type="term" value="C:cytosol"/>
    <property type="evidence" value="ECO:0007669"/>
    <property type="project" value="TreeGrafter"/>
</dbReference>
<keyword evidence="6" id="KW-0479">Metal-binding</keyword>
<evidence type="ECO:0000313" key="10">
    <source>
        <dbReference type="Proteomes" id="UP000559256"/>
    </source>
</evidence>
<dbReference type="EC" id="3.6.1.-" evidence="6"/>
<evidence type="ECO:0000313" key="9">
    <source>
        <dbReference type="EMBL" id="KAF5353681.1"/>
    </source>
</evidence>
<keyword evidence="6" id="KW-0540">Nuclease</keyword>
<evidence type="ECO:0000256" key="3">
    <source>
        <dbReference type="ARBA" id="ARBA00044676"/>
    </source>
</evidence>
<name>A0A8H5FYB4_9AGAR</name>
<dbReference type="OrthoDB" id="5853397at2759"/>
<comment type="similarity">
    <text evidence="2 6">Belongs to the DXO/Dom3Z family.</text>
</comment>
<dbReference type="Pfam" id="PF08652">
    <property type="entry name" value="RAI1"/>
    <property type="match status" value="1"/>
</dbReference>
<dbReference type="GO" id="GO:0003723">
    <property type="term" value="F:RNA binding"/>
    <property type="evidence" value="ECO:0007669"/>
    <property type="project" value="UniProtKB-KW"/>
</dbReference>
<comment type="catalytic activity">
    <reaction evidence="5">
        <text>a 5'-end NAD(+)-phospho-ribonucleoside in mRNA + H2O = a 5'-end phospho-ribonucleoside in mRNA + NAD(+) + H(+)</text>
        <dbReference type="Rhea" id="RHEA:60880"/>
        <dbReference type="Rhea" id="RHEA-COMP:15692"/>
        <dbReference type="Rhea" id="RHEA-COMP:15698"/>
        <dbReference type="ChEBI" id="CHEBI:15377"/>
        <dbReference type="ChEBI" id="CHEBI:15378"/>
        <dbReference type="ChEBI" id="CHEBI:57540"/>
        <dbReference type="ChEBI" id="CHEBI:138282"/>
        <dbReference type="ChEBI" id="CHEBI:144029"/>
    </reaction>
    <physiologicalReaction direction="left-to-right" evidence="5">
        <dbReference type="Rhea" id="RHEA:60881"/>
    </physiologicalReaction>
</comment>
<keyword evidence="6" id="KW-0539">Nucleus</keyword>
<evidence type="ECO:0000256" key="6">
    <source>
        <dbReference type="RuleBase" id="RU367113"/>
    </source>
</evidence>
<evidence type="ECO:0000256" key="1">
    <source>
        <dbReference type="ARBA" id="ARBA00001968"/>
    </source>
</evidence>
<dbReference type="AlphaFoldDB" id="A0A8H5FYB4"/>
<comment type="catalytic activity">
    <reaction evidence="4">
        <text>a 5'-end triphospho-ribonucleoside in mRNA + H2O = a 5'-end phospho-ribonucleoside in mRNA + diphosphate + H(+)</text>
        <dbReference type="Rhea" id="RHEA:78683"/>
        <dbReference type="Rhea" id="RHEA-COMP:15692"/>
        <dbReference type="Rhea" id="RHEA-COMP:17164"/>
        <dbReference type="ChEBI" id="CHEBI:15377"/>
        <dbReference type="ChEBI" id="CHEBI:15378"/>
        <dbReference type="ChEBI" id="CHEBI:33019"/>
        <dbReference type="ChEBI" id="CHEBI:138282"/>
        <dbReference type="ChEBI" id="CHEBI:167618"/>
    </reaction>
    <physiologicalReaction direction="left-to-right" evidence="4">
        <dbReference type="Rhea" id="RHEA:78684"/>
    </physiologicalReaction>
</comment>
<keyword evidence="6" id="KW-0378">Hydrolase</keyword>
<dbReference type="EMBL" id="JAACJM010000062">
    <property type="protein sequence ID" value="KAF5353681.1"/>
    <property type="molecule type" value="Genomic_DNA"/>
</dbReference>
<comment type="catalytic activity">
    <reaction evidence="3">
        <text>a 5'-end (N(7)-methyl 5'-triphosphoguanosine)-ribonucleoside-ribonucleotide in mRNA + H2O = a (N(7)-methyl 5'-triphosphoguanosine)-nucleoside + a 5'-end phospho-ribonucleoside in mRNA + H(+)</text>
        <dbReference type="Rhea" id="RHEA:66928"/>
        <dbReference type="Rhea" id="RHEA-COMP:15692"/>
        <dbReference type="Rhea" id="RHEA-COMP:17313"/>
        <dbReference type="ChEBI" id="CHEBI:15377"/>
        <dbReference type="ChEBI" id="CHEBI:15378"/>
        <dbReference type="ChEBI" id="CHEBI:138282"/>
        <dbReference type="ChEBI" id="CHEBI:172876"/>
        <dbReference type="ChEBI" id="CHEBI:172877"/>
    </reaction>
    <physiologicalReaction direction="left-to-right" evidence="3">
        <dbReference type="Rhea" id="RHEA:66929"/>
    </physiologicalReaction>
</comment>
<evidence type="ECO:0000256" key="4">
    <source>
        <dbReference type="ARBA" id="ARBA00044692"/>
    </source>
</evidence>
<dbReference type="GO" id="GO:0046872">
    <property type="term" value="F:metal ion binding"/>
    <property type="evidence" value="ECO:0007669"/>
    <property type="project" value="UniProtKB-KW"/>
</dbReference>
<feature type="compositionally biased region" description="Polar residues" evidence="7">
    <location>
        <begin position="1"/>
        <end position="14"/>
    </location>
</feature>
<comment type="caution">
    <text evidence="9">The sequence shown here is derived from an EMBL/GenBank/DDBJ whole genome shotgun (WGS) entry which is preliminary data.</text>
</comment>
<proteinExistence type="inferred from homology"/>
<keyword evidence="6" id="KW-0694">RNA-binding</keyword>
<feature type="domain" description="RAI1-like" evidence="8">
    <location>
        <begin position="90"/>
        <end position="323"/>
    </location>
</feature>
<evidence type="ECO:0000256" key="5">
    <source>
        <dbReference type="ARBA" id="ARBA00048124"/>
    </source>
</evidence>
<organism evidence="9 10">
    <name type="scientific">Tetrapyrgos nigripes</name>
    <dbReference type="NCBI Taxonomy" id="182062"/>
    <lineage>
        <taxon>Eukaryota</taxon>
        <taxon>Fungi</taxon>
        <taxon>Dikarya</taxon>
        <taxon>Basidiomycota</taxon>
        <taxon>Agaricomycotina</taxon>
        <taxon>Agaricomycetes</taxon>
        <taxon>Agaricomycetidae</taxon>
        <taxon>Agaricales</taxon>
        <taxon>Marasmiineae</taxon>
        <taxon>Marasmiaceae</taxon>
        <taxon>Tetrapyrgos</taxon>
    </lineage>
</organism>
<dbReference type="GO" id="GO:0110155">
    <property type="term" value="P:NAD-cap decapping"/>
    <property type="evidence" value="ECO:0007669"/>
    <property type="project" value="TreeGrafter"/>
</dbReference>
<gene>
    <name evidence="9" type="ORF">D9758_008608</name>
</gene>
<dbReference type="InterPro" id="IPR039039">
    <property type="entry name" value="RAI1-like_fam"/>
</dbReference>
<protein>
    <recommendedName>
        <fullName evidence="6">Decapping nuclease</fullName>
        <ecNumber evidence="6">3.6.1.-</ecNumber>
    </recommendedName>
</protein>
<dbReference type="GO" id="GO:0034353">
    <property type="term" value="F:mRNA 5'-diphosphatase activity"/>
    <property type="evidence" value="ECO:0007669"/>
    <property type="project" value="TreeGrafter"/>
</dbReference>
<reference evidence="9 10" key="1">
    <citation type="journal article" date="2020" name="ISME J.">
        <title>Uncovering the hidden diversity of litter-decomposition mechanisms in mushroom-forming fungi.</title>
        <authorList>
            <person name="Floudas D."/>
            <person name="Bentzer J."/>
            <person name="Ahren D."/>
            <person name="Johansson T."/>
            <person name="Persson P."/>
            <person name="Tunlid A."/>
        </authorList>
    </citation>
    <scope>NUCLEOTIDE SEQUENCE [LARGE SCALE GENOMIC DNA]</scope>
    <source>
        <strain evidence="9 10">CBS 291.85</strain>
    </source>
</reference>
<keyword evidence="6" id="KW-0547">Nucleotide-binding</keyword>
<comment type="function">
    <text evidence="6">Decapping enzyme for NAD-capped RNAs: specifically hydrolyzes the nicotinamide adenine dinucleotide (NAD) cap from a subset of RNAs by removing the entire NAD moiety from the 5'-end of an NAD-capped RNA.</text>
</comment>
<feature type="region of interest" description="Disordered" evidence="7">
    <location>
        <begin position="1"/>
        <end position="27"/>
    </location>
</feature>
<dbReference type="PANTHER" id="PTHR12395:SF9">
    <property type="entry name" value="DECAPPING AND EXORIBONUCLEASE PROTEIN"/>
    <property type="match status" value="1"/>
</dbReference>
<dbReference type="Proteomes" id="UP000559256">
    <property type="component" value="Unassembled WGS sequence"/>
</dbReference>
<dbReference type="GO" id="GO:0004518">
    <property type="term" value="F:nuclease activity"/>
    <property type="evidence" value="ECO:0007669"/>
    <property type="project" value="UniProtKB-KW"/>
</dbReference>
<sequence>MNSGNYPSTTSFDSSIPAGAVSTSSELDRPTLGECHFVSDLTILEDFYECNDTAMRYFVGATSDSATSDSLTLEGNGASHVNLIGQPNVTVSLTKPVQNILKKRPFRWFNHPKHLDSIISACLSAAPVPASGIGESEYLAKENVVITWRGILTKIFLGDTITMHASLIDGRLYMEEEDPKPNWKAKKYSLSDAVGKAFEDTFTETRPIGRDGLPRRIPKANTQWCNVVSRTLGDLNLIFGGEVDAFNCKASEDLHDNHGILDRRVELKTKLLGSKIHYPRWHMQSHLLAVPQIFVGYRNDNLDIVKTQSIHTANIRPRNFEENIAKGYRVLSVLRGHLSRSAELERCTRLQSSTSASSESHTNLDSPDLGLDKLCLKDPAIDTTWDTNTGTGASDDASDCIWKVTIRKWTIDSVHLLSMADAQRVKERRENPSKPVERLGIVPKVLIDAMHTKYKLRSANRVLRRR</sequence>